<dbReference type="GO" id="GO:0019843">
    <property type="term" value="F:rRNA binding"/>
    <property type="evidence" value="ECO:0007669"/>
    <property type="project" value="UniProtKB-UniRule"/>
</dbReference>
<dbReference type="InterPro" id="IPR000432">
    <property type="entry name" value="DNA_mismatch_repair_MutS_C"/>
</dbReference>
<dbReference type="CDD" id="cd03280">
    <property type="entry name" value="ABC_MutS2"/>
    <property type="match status" value="1"/>
</dbReference>
<dbReference type="PIRSF" id="PIRSF005814">
    <property type="entry name" value="MutS_YshD"/>
    <property type="match status" value="1"/>
</dbReference>
<dbReference type="Pfam" id="PF20297">
    <property type="entry name" value="MSSS"/>
    <property type="match status" value="1"/>
</dbReference>
<dbReference type="Gene3D" id="3.40.50.300">
    <property type="entry name" value="P-loop containing nucleotide triphosphate hydrolases"/>
    <property type="match status" value="1"/>
</dbReference>
<dbReference type="FunFam" id="3.40.50.300:FF:000830">
    <property type="entry name" value="Endonuclease MutS2"/>
    <property type="match status" value="1"/>
</dbReference>
<dbReference type="SMART" id="SM00463">
    <property type="entry name" value="SMR"/>
    <property type="match status" value="1"/>
</dbReference>
<organism evidence="11 12">
    <name type="scientific">Fenollaria massiliensis</name>
    <dbReference type="NCBI Taxonomy" id="938288"/>
    <lineage>
        <taxon>Bacteria</taxon>
        <taxon>Bacillati</taxon>
        <taxon>Bacillota</taxon>
        <taxon>Clostridia</taxon>
        <taxon>Eubacteriales</taxon>
        <taxon>Fenollaria</taxon>
    </lineage>
</organism>
<evidence type="ECO:0000256" key="5">
    <source>
        <dbReference type="ARBA" id="ARBA00022840"/>
    </source>
</evidence>
<evidence type="ECO:0000313" key="11">
    <source>
        <dbReference type="EMBL" id="UQK59521.1"/>
    </source>
</evidence>
<dbReference type="PANTHER" id="PTHR48466">
    <property type="entry name" value="OS10G0509000 PROTEIN-RELATED"/>
    <property type="match status" value="1"/>
</dbReference>
<dbReference type="KEGG" id="fms:M1R53_02350"/>
<dbReference type="GO" id="GO:0030983">
    <property type="term" value="F:mismatched DNA binding"/>
    <property type="evidence" value="ECO:0007669"/>
    <property type="project" value="InterPro"/>
</dbReference>
<dbReference type="AlphaFoldDB" id="A0A9E7DKH7"/>
<keyword evidence="2 8" id="KW-0699">rRNA-binding</keyword>
<dbReference type="EMBL" id="CP096649">
    <property type="protein sequence ID" value="UQK59521.1"/>
    <property type="molecule type" value="Genomic_DNA"/>
</dbReference>
<keyword evidence="9" id="KW-0175">Coiled coil</keyword>
<dbReference type="GO" id="GO:0043023">
    <property type="term" value="F:ribosomal large subunit binding"/>
    <property type="evidence" value="ECO:0007669"/>
    <property type="project" value="UniProtKB-UniRule"/>
</dbReference>
<dbReference type="SUPFAM" id="SSF160443">
    <property type="entry name" value="SMR domain-like"/>
    <property type="match status" value="1"/>
</dbReference>
<feature type="binding site" evidence="8">
    <location>
        <begin position="335"/>
        <end position="342"/>
    </location>
    <ligand>
        <name>ATP</name>
        <dbReference type="ChEBI" id="CHEBI:30616"/>
    </ligand>
</feature>
<dbReference type="EC" id="3.1.-.-" evidence="8"/>
<dbReference type="InterPro" id="IPR036187">
    <property type="entry name" value="DNA_mismatch_repair_MutS_sf"/>
</dbReference>
<evidence type="ECO:0000259" key="10">
    <source>
        <dbReference type="PROSITE" id="PS50828"/>
    </source>
</evidence>
<comment type="function">
    <text evidence="8">Endonuclease that is involved in the suppression of homologous recombination and thus may have a key role in the control of bacterial genetic diversity.</text>
</comment>
<name>A0A9E7DKH7_9FIRM</name>
<dbReference type="Pfam" id="PF01713">
    <property type="entry name" value="Smr"/>
    <property type="match status" value="1"/>
</dbReference>
<keyword evidence="7 8" id="KW-0238">DNA-binding</keyword>
<dbReference type="PROSITE" id="PS50828">
    <property type="entry name" value="SMR"/>
    <property type="match status" value="1"/>
</dbReference>
<keyword evidence="12" id="KW-1185">Reference proteome</keyword>
<dbReference type="GO" id="GO:0072344">
    <property type="term" value="P:rescue of stalled ribosome"/>
    <property type="evidence" value="ECO:0007669"/>
    <property type="project" value="UniProtKB-UniRule"/>
</dbReference>
<dbReference type="Pfam" id="PF00488">
    <property type="entry name" value="MutS_V"/>
    <property type="match status" value="1"/>
</dbReference>
<dbReference type="SUPFAM" id="SSF52540">
    <property type="entry name" value="P-loop containing nucleoside triphosphate hydrolases"/>
    <property type="match status" value="1"/>
</dbReference>
<evidence type="ECO:0000256" key="4">
    <source>
        <dbReference type="ARBA" id="ARBA00022801"/>
    </source>
</evidence>
<keyword evidence="5 8" id="KW-0067">ATP-binding</keyword>
<keyword evidence="3 8" id="KW-0547">Nucleotide-binding</keyword>
<dbReference type="InterPro" id="IPR045076">
    <property type="entry name" value="MutS"/>
</dbReference>
<evidence type="ECO:0000256" key="6">
    <source>
        <dbReference type="ARBA" id="ARBA00022884"/>
    </source>
</evidence>
<comment type="subunit">
    <text evidence="8">Homodimer. Binds to stalled ribosomes, contacting rRNA.</text>
</comment>
<evidence type="ECO:0000256" key="8">
    <source>
        <dbReference type="HAMAP-Rule" id="MF_00092"/>
    </source>
</evidence>
<dbReference type="InterPro" id="IPR007696">
    <property type="entry name" value="DNA_mismatch_repair_MutS_core"/>
</dbReference>
<dbReference type="GO" id="GO:0045910">
    <property type="term" value="P:negative regulation of DNA recombination"/>
    <property type="evidence" value="ECO:0007669"/>
    <property type="project" value="InterPro"/>
</dbReference>
<dbReference type="InterPro" id="IPR036063">
    <property type="entry name" value="Smr_dom_sf"/>
</dbReference>
<dbReference type="SMART" id="SM00534">
    <property type="entry name" value="MUTSac"/>
    <property type="match status" value="1"/>
</dbReference>
<feature type="coiled-coil region" evidence="9">
    <location>
        <begin position="523"/>
        <end position="629"/>
    </location>
</feature>
<dbReference type="NCBIfam" id="TIGR01069">
    <property type="entry name" value="mutS2"/>
    <property type="match status" value="1"/>
</dbReference>
<gene>
    <name evidence="8" type="primary">mutS2</name>
    <name evidence="8" type="synonym">rqcU</name>
    <name evidence="11" type="ORF">M1R53_02350</name>
</gene>
<dbReference type="InterPro" id="IPR046893">
    <property type="entry name" value="MSSS"/>
</dbReference>
<dbReference type="GO" id="GO:0005524">
    <property type="term" value="F:ATP binding"/>
    <property type="evidence" value="ECO:0007669"/>
    <property type="project" value="UniProtKB-UniRule"/>
</dbReference>
<evidence type="ECO:0000256" key="2">
    <source>
        <dbReference type="ARBA" id="ARBA00022730"/>
    </source>
</evidence>
<dbReference type="RefSeq" id="WP_249242938.1">
    <property type="nucleotide sequence ID" value="NZ_CP096649.1"/>
</dbReference>
<keyword evidence="4 8" id="KW-0378">Hydrolase</keyword>
<dbReference type="Proteomes" id="UP000831151">
    <property type="component" value="Chromosome"/>
</dbReference>
<dbReference type="PANTHER" id="PTHR48466:SF2">
    <property type="entry name" value="OS10G0509000 PROTEIN"/>
    <property type="match status" value="1"/>
</dbReference>
<dbReference type="GO" id="GO:0006298">
    <property type="term" value="P:mismatch repair"/>
    <property type="evidence" value="ECO:0007669"/>
    <property type="project" value="InterPro"/>
</dbReference>
<evidence type="ECO:0000256" key="3">
    <source>
        <dbReference type="ARBA" id="ARBA00022741"/>
    </source>
</evidence>
<dbReference type="InterPro" id="IPR002625">
    <property type="entry name" value="Smr_dom"/>
</dbReference>
<dbReference type="SMART" id="SM00533">
    <property type="entry name" value="MUTSd"/>
    <property type="match status" value="1"/>
</dbReference>
<feature type="domain" description="Smr" evidence="10">
    <location>
        <begin position="714"/>
        <end position="789"/>
    </location>
</feature>
<dbReference type="InterPro" id="IPR027417">
    <property type="entry name" value="P-loop_NTPase"/>
</dbReference>
<sequence>MDKALKVLEYDKIIEMLLDLTQGELARDLVENLEPSNDIDEIRSMQEETSEAYRVLVRYGDIDYSAASHIKHLVSKASLGSMLFIEDLYDIMQNIFLVSSIKRYLKTCIEDENLNLNHLRNLYDSLASLDDLKKKLSMTIVSRDEVADSASSTLRSIRRSKKLKNQAIEDKLNSYITSDKTKKYLQDAIVTMREGRYVIPVKNEYRSSVEGMIHDISQKGSTVFIEPMAVVKLNNELRELENEEKKEIERILYELSSEVSEYKAYLETNEEALKSISFIFARARLAREMRATEPILNDKGYVNLKNARHPLIPRDKVVPTTVELGDEYTSLIITGPNTGGKTVSLKTVGLITLMAKSGLNIPCDNNSSVAVFDRVFADIGDEQSIEQSLSTFSSHMKNIVHIVENAEYNDLVLFDELGAGTDPTEGAALAISILKLFRERRIRTMATTHYSQIKFYALTSEGVKNASMEFNVDTLSPTYRLIIGIPGKSNAFEISKRLGLDQKIIDSAKELLNENDTRFEDVLKAIEEDRTEIENKRIKINEENEEIEKLREKLENKNKKLEERQEAIINKAKEEAREIVKKAKSESAFIIDELKDISSLSKKEDRRRLQEAKDYLRDLEDENRLKIKDNKKRTKEIPKDIKLGESVRIISIDKFGEVETLPDEKGDLNIQVGIMSVRSNINDIERSESKEEVKAEKKTRSINKAKSKNISSEINLIGRTVDEAIILLDKYLDDAYLARLKEVRIIHGKGTGTLRDAIRKYLQNSKHVIEYREADYTEGGSGATVAVIK</sequence>
<evidence type="ECO:0000256" key="7">
    <source>
        <dbReference type="ARBA" id="ARBA00023125"/>
    </source>
</evidence>
<protein>
    <recommendedName>
        <fullName evidence="8">Endonuclease MutS2</fullName>
        <ecNumber evidence="8">3.1.-.-</ecNumber>
    </recommendedName>
    <alternativeName>
        <fullName evidence="8">Ribosome-associated protein quality control-upstream factor</fullName>
        <shortName evidence="8">RQC-upstream factor</shortName>
        <shortName evidence="8">RqcU</shortName>
        <ecNumber evidence="8">3.6.4.-</ecNumber>
    </alternativeName>
</protein>
<dbReference type="InterPro" id="IPR005747">
    <property type="entry name" value="MutS2"/>
</dbReference>
<dbReference type="EC" id="3.6.4.-" evidence="8"/>
<keyword evidence="8 11" id="KW-0255">Endonuclease</keyword>
<dbReference type="SUPFAM" id="SSF48334">
    <property type="entry name" value="DNA repair protein MutS, domain III"/>
    <property type="match status" value="1"/>
</dbReference>
<evidence type="ECO:0000313" key="12">
    <source>
        <dbReference type="Proteomes" id="UP000831151"/>
    </source>
</evidence>
<proteinExistence type="inferred from homology"/>
<dbReference type="GO" id="GO:0016887">
    <property type="term" value="F:ATP hydrolysis activity"/>
    <property type="evidence" value="ECO:0007669"/>
    <property type="project" value="InterPro"/>
</dbReference>
<dbReference type="Gene3D" id="3.30.1370.110">
    <property type="match status" value="1"/>
</dbReference>
<comment type="similarity">
    <text evidence="8">Belongs to the DNA mismatch repair MutS family. MutS2 subfamily.</text>
</comment>
<evidence type="ECO:0000256" key="1">
    <source>
        <dbReference type="ARBA" id="ARBA00022722"/>
    </source>
</evidence>
<keyword evidence="6 8" id="KW-0694">RNA-binding</keyword>
<dbReference type="GO" id="GO:0004519">
    <property type="term" value="F:endonuclease activity"/>
    <property type="evidence" value="ECO:0007669"/>
    <property type="project" value="UniProtKB-UniRule"/>
</dbReference>
<accession>A0A9E7DKH7</accession>
<dbReference type="GO" id="GO:0140664">
    <property type="term" value="F:ATP-dependent DNA damage sensor activity"/>
    <property type="evidence" value="ECO:0007669"/>
    <property type="project" value="InterPro"/>
</dbReference>
<evidence type="ECO:0000256" key="9">
    <source>
        <dbReference type="SAM" id="Coils"/>
    </source>
</evidence>
<dbReference type="HAMAP" id="MF_00092">
    <property type="entry name" value="MutS2"/>
    <property type="match status" value="1"/>
</dbReference>
<keyword evidence="1 8" id="KW-0540">Nuclease</keyword>
<comment type="function">
    <text evidence="8">Acts as a ribosome collision sensor, splitting the ribosome into its 2 subunits. Detects stalled/collided 70S ribosomes which it binds and splits by an ATP-hydrolysis driven conformational change. Acts upstream of the ribosome quality control system (RQC), a ribosome-associated complex that mediates the extraction of incompletely synthesized nascent chains from stalled ribosomes and their subsequent degradation. Probably generates substrates for RQC.</text>
</comment>
<reference evidence="11" key="1">
    <citation type="submission" date="2022-04" db="EMBL/GenBank/DDBJ databases">
        <title>Complete genome sequences of Ezakiella coagulans and Fenollaria massiliensis.</title>
        <authorList>
            <person name="France M.T."/>
            <person name="Clifford J."/>
            <person name="Narina S."/>
            <person name="Rutt L."/>
            <person name="Ravel J."/>
        </authorList>
    </citation>
    <scope>NUCLEOTIDE SEQUENCE</scope>
    <source>
        <strain evidence="11">C0061C2</strain>
    </source>
</reference>